<dbReference type="AlphaFoldDB" id="A0A382IJ32"/>
<protein>
    <submittedName>
        <fullName evidence="1">Uncharacterized protein</fullName>
    </submittedName>
</protein>
<name>A0A382IJ32_9ZZZZ</name>
<reference evidence="1" key="1">
    <citation type="submission" date="2018-05" db="EMBL/GenBank/DDBJ databases">
        <authorList>
            <person name="Lanie J.A."/>
            <person name="Ng W.-L."/>
            <person name="Kazmierczak K.M."/>
            <person name="Andrzejewski T.M."/>
            <person name="Davidsen T.M."/>
            <person name="Wayne K.J."/>
            <person name="Tettelin H."/>
            <person name="Glass J.I."/>
            <person name="Rusch D."/>
            <person name="Podicherti R."/>
            <person name="Tsui H.-C.T."/>
            <person name="Winkler M.E."/>
        </authorList>
    </citation>
    <scope>NUCLEOTIDE SEQUENCE</scope>
</reference>
<accession>A0A382IJ32</accession>
<evidence type="ECO:0000313" key="1">
    <source>
        <dbReference type="EMBL" id="SVB98873.1"/>
    </source>
</evidence>
<dbReference type="EMBL" id="UINC01067315">
    <property type="protein sequence ID" value="SVB98873.1"/>
    <property type="molecule type" value="Genomic_DNA"/>
</dbReference>
<proteinExistence type="predicted"/>
<gene>
    <name evidence="1" type="ORF">METZ01_LOCUS251727</name>
</gene>
<organism evidence="1">
    <name type="scientific">marine metagenome</name>
    <dbReference type="NCBI Taxonomy" id="408172"/>
    <lineage>
        <taxon>unclassified sequences</taxon>
        <taxon>metagenomes</taxon>
        <taxon>ecological metagenomes</taxon>
    </lineage>
</organism>
<sequence>MKKSEDHRWTTDEITHILTERAA</sequence>